<comment type="caution">
    <text evidence="1">The sequence shown here is derived from an EMBL/GenBank/DDBJ whole genome shotgun (WGS) entry which is preliminary data.</text>
</comment>
<name>A0A939K2N0_9BACT</name>
<dbReference type="Proteomes" id="UP000664034">
    <property type="component" value="Unassembled WGS sequence"/>
</dbReference>
<evidence type="ECO:0000313" key="2">
    <source>
        <dbReference type="Proteomes" id="UP000664034"/>
    </source>
</evidence>
<dbReference type="RefSeq" id="WP_207364050.1">
    <property type="nucleotide sequence ID" value="NZ_JAFMYV010000003.1"/>
</dbReference>
<keyword evidence="2" id="KW-1185">Reference proteome</keyword>
<proteinExistence type="predicted"/>
<protein>
    <submittedName>
        <fullName evidence="1">Uncharacterized protein</fullName>
    </submittedName>
</protein>
<sequence>MLKGAFHDLLSRITKLSNRLIDAPFDQDLDPAFVDHTHELLAGLKQQVENVIGDGLLAEPLFASDYLRQFRSLNDHCTELEVNRCLVIRNYGKPERYLNKLIERIYQEIGFVSTRRIPLLTTTAAPQNYYWVYPKHDIIGVPPGGEDDLLHLSDLYHEIGHIIFMLAYVFSGYNWITGKFEKNLQVHFNDQIFEATQNQLPPVFCRKLEGWRDMWLKTQECKWLEEFVCDLIATYLTGPAYAWTHLKLVLSEGKASYDLYGTESPNHPADEARFRAIRFMLFETGQSESVSELDEAWELVKGAYQKPDYYDSACPDELLEDLARTVYQNCQRQTLQSYADQCSVAASRPVSALLNEAWRQIHAAPERFARWEADAITSIKQSIQ</sequence>
<gene>
    <name evidence="1" type="ORF">J2I47_08040</name>
</gene>
<dbReference type="EMBL" id="JAFMYV010000003">
    <property type="protein sequence ID" value="MBO0936489.1"/>
    <property type="molecule type" value="Genomic_DNA"/>
</dbReference>
<accession>A0A939K2N0</accession>
<dbReference type="AlphaFoldDB" id="A0A939K2N0"/>
<organism evidence="1 2">
    <name type="scientific">Fibrella rubiginis</name>
    <dbReference type="NCBI Taxonomy" id="2817060"/>
    <lineage>
        <taxon>Bacteria</taxon>
        <taxon>Pseudomonadati</taxon>
        <taxon>Bacteroidota</taxon>
        <taxon>Cytophagia</taxon>
        <taxon>Cytophagales</taxon>
        <taxon>Spirosomataceae</taxon>
        <taxon>Fibrella</taxon>
    </lineage>
</organism>
<reference evidence="1" key="1">
    <citation type="submission" date="2021-03" db="EMBL/GenBank/DDBJ databases">
        <title>Fibrella sp. HMF5335 genome sequencing and assembly.</title>
        <authorList>
            <person name="Kang H."/>
            <person name="Kim H."/>
            <person name="Bae S."/>
            <person name="Joh K."/>
        </authorList>
    </citation>
    <scope>NUCLEOTIDE SEQUENCE</scope>
    <source>
        <strain evidence="1">HMF5335</strain>
    </source>
</reference>
<evidence type="ECO:0000313" key="1">
    <source>
        <dbReference type="EMBL" id="MBO0936489.1"/>
    </source>
</evidence>